<feature type="domain" description="Leucine-binding protein" evidence="5">
    <location>
        <begin position="30"/>
        <end position="357"/>
    </location>
</feature>
<dbReference type="PANTHER" id="PTHR47151">
    <property type="entry name" value="LEU/ILE/VAL-BINDING ABC TRANSPORTER SUBUNIT"/>
    <property type="match status" value="1"/>
</dbReference>
<evidence type="ECO:0000313" key="7">
    <source>
        <dbReference type="Proteomes" id="UP000464751"/>
    </source>
</evidence>
<keyword evidence="2" id="KW-0813">Transport</keyword>
<comment type="similarity">
    <text evidence="1">Belongs to the leucine-binding protein family.</text>
</comment>
<dbReference type="InterPro" id="IPR028081">
    <property type="entry name" value="Leu-bd"/>
</dbReference>
<proteinExistence type="inferred from homology"/>
<dbReference type="Pfam" id="PF13458">
    <property type="entry name" value="Peripla_BP_6"/>
    <property type="match status" value="1"/>
</dbReference>
<evidence type="ECO:0000256" key="4">
    <source>
        <dbReference type="ARBA" id="ARBA00022970"/>
    </source>
</evidence>
<organism evidence="6 7">
    <name type="scientific">Ancylobacter pratisalsi</name>
    <dbReference type="NCBI Taxonomy" id="1745854"/>
    <lineage>
        <taxon>Bacteria</taxon>
        <taxon>Pseudomonadati</taxon>
        <taxon>Pseudomonadota</taxon>
        <taxon>Alphaproteobacteria</taxon>
        <taxon>Hyphomicrobiales</taxon>
        <taxon>Xanthobacteraceae</taxon>
        <taxon>Ancylobacter</taxon>
    </lineage>
</organism>
<evidence type="ECO:0000256" key="1">
    <source>
        <dbReference type="ARBA" id="ARBA00010062"/>
    </source>
</evidence>
<name>A0A6P1YKT4_9HYPH</name>
<keyword evidence="3" id="KW-0732">Signal</keyword>
<dbReference type="PANTHER" id="PTHR47151:SF2">
    <property type="entry name" value="AMINO ACID BINDING PROTEIN"/>
    <property type="match status" value="1"/>
</dbReference>
<dbReference type="KEGG" id="apra:G3A50_09670"/>
<evidence type="ECO:0000256" key="2">
    <source>
        <dbReference type="ARBA" id="ARBA00022448"/>
    </source>
</evidence>
<dbReference type="EMBL" id="CP048630">
    <property type="protein sequence ID" value="QIB33948.1"/>
    <property type="molecule type" value="Genomic_DNA"/>
</dbReference>
<evidence type="ECO:0000256" key="3">
    <source>
        <dbReference type="ARBA" id="ARBA00022729"/>
    </source>
</evidence>
<keyword evidence="7" id="KW-1185">Reference proteome</keyword>
<reference evidence="6 7" key="1">
    <citation type="submission" date="2020-02" db="EMBL/GenBank/DDBJ databases">
        <authorList>
            <person name="Li G."/>
        </authorList>
    </citation>
    <scope>NUCLEOTIDE SEQUENCE [LARGE SCALE GENOMIC DNA]</scope>
    <source>
        <strain evidence="6 7">DSM 102029</strain>
    </source>
</reference>
<evidence type="ECO:0000259" key="5">
    <source>
        <dbReference type="Pfam" id="PF13458"/>
    </source>
</evidence>
<dbReference type="Gene3D" id="3.40.50.2300">
    <property type="match status" value="2"/>
</dbReference>
<dbReference type="GO" id="GO:0006865">
    <property type="term" value="P:amino acid transport"/>
    <property type="evidence" value="ECO:0007669"/>
    <property type="project" value="UniProtKB-KW"/>
</dbReference>
<accession>A0A6P1YKT4</accession>
<dbReference type="SUPFAM" id="SSF53822">
    <property type="entry name" value="Periplasmic binding protein-like I"/>
    <property type="match status" value="1"/>
</dbReference>
<dbReference type="PRINTS" id="PR00337">
    <property type="entry name" value="LEUILEVALBP"/>
</dbReference>
<sequence length="373" mass="38742">MHLKGLLYAAVAVTAISGIPLTGAARADILIGTAGPTTNAEALFGTTWQNGMELAVRQANAAGGVDGQKLVLERDDDGGDPKQGTLIAQKHCDNAGMLAVVANFNSGVTIPSSDVYNRCGMPQVTNASNPKVTKAGYKNLFRPIANDLSQGAAPAEYALAKLGAKKAAVVHDKQAFGQGVAEVFRDNFTKGGGTVTSFSGIAQTDVDFSALLSSIRAENPDVIYFGGVMPAVGLFVKQARELGIKATFFAADSAFTPDFIAGAGPASEGTVVSFQAPPYDSSPALQKFATDYKAAFGEEPGPYSAYGYVEASIIIEAMKKAPTPLTRAGIAAEIAKSDFDGLVGHVAFTPEGELKKPFLFLYAVTGGKFVLVK</sequence>
<dbReference type="AlphaFoldDB" id="A0A6P1YKT4"/>
<keyword evidence="4" id="KW-0029">Amino-acid transport</keyword>
<evidence type="ECO:0000313" key="6">
    <source>
        <dbReference type="EMBL" id="QIB33948.1"/>
    </source>
</evidence>
<dbReference type="Proteomes" id="UP000464751">
    <property type="component" value="Chromosome"/>
</dbReference>
<protein>
    <submittedName>
        <fullName evidence="6">Branched-chain amino acid ABC transporter substrate-binding protein</fullName>
    </submittedName>
</protein>
<dbReference type="CDD" id="cd06342">
    <property type="entry name" value="PBP1_ABC_LIVBP-like"/>
    <property type="match status" value="1"/>
</dbReference>
<dbReference type="RefSeq" id="WP_163075043.1">
    <property type="nucleotide sequence ID" value="NZ_CP048630.1"/>
</dbReference>
<dbReference type="InterPro" id="IPR028082">
    <property type="entry name" value="Peripla_BP_I"/>
</dbReference>
<dbReference type="InterPro" id="IPR000709">
    <property type="entry name" value="Leu_Ile_Val-bd"/>
</dbReference>
<gene>
    <name evidence="6" type="ORF">G3A50_09670</name>
</gene>